<gene>
    <name evidence="2" type="ORF">BpHYR1_016179</name>
</gene>
<evidence type="ECO:0000313" key="3">
    <source>
        <dbReference type="Proteomes" id="UP000276133"/>
    </source>
</evidence>
<reference evidence="2 3" key="1">
    <citation type="journal article" date="2018" name="Sci. Rep.">
        <title>Genomic signatures of local adaptation to the degree of environmental predictability in rotifers.</title>
        <authorList>
            <person name="Franch-Gras L."/>
            <person name="Hahn C."/>
            <person name="Garcia-Roger E.M."/>
            <person name="Carmona M.J."/>
            <person name="Serra M."/>
            <person name="Gomez A."/>
        </authorList>
    </citation>
    <scope>NUCLEOTIDE SEQUENCE [LARGE SCALE GENOMIC DNA]</scope>
    <source>
        <strain evidence="2">HYR1</strain>
    </source>
</reference>
<sequence length="139" mass="16807">MLANKKSFFYMLQNLYSFFGMAKSKFSFCLLYNAKSLGFVRKDKKNNLILLSSRQWNLNNISLNSQFFLFIHLCLENNIIYFKLYRISMESAATARHGQLAVMGSDNLHVRCRSKNYYYYYYYSFFWSFIFYVFRSRNT</sequence>
<evidence type="ECO:0000313" key="2">
    <source>
        <dbReference type="EMBL" id="RMZ93799.1"/>
    </source>
</evidence>
<keyword evidence="1" id="KW-0472">Membrane</keyword>
<keyword evidence="3" id="KW-1185">Reference proteome</keyword>
<comment type="caution">
    <text evidence="2">The sequence shown here is derived from an EMBL/GenBank/DDBJ whole genome shotgun (WGS) entry which is preliminary data.</text>
</comment>
<name>A0A3M7P4F3_BRAPC</name>
<accession>A0A3M7P4F3</accession>
<dbReference type="AlphaFoldDB" id="A0A3M7P4F3"/>
<feature type="transmembrane region" description="Helical" evidence="1">
    <location>
        <begin position="117"/>
        <end position="134"/>
    </location>
</feature>
<organism evidence="2 3">
    <name type="scientific">Brachionus plicatilis</name>
    <name type="common">Marine rotifer</name>
    <name type="synonym">Brachionus muelleri</name>
    <dbReference type="NCBI Taxonomy" id="10195"/>
    <lineage>
        <taxon>Eukaryota</taxon>
        <taxon>Metazoa</taxon>
        <taxon>Spiralia</taxon>
        <taxon>Gnathifera</taxon>
        <taxon>Rotifera</taxon>
        <taxon>Eurotatoria</taxon>
        <taxon>Monogononta</taxon>
        <taxon>Pseudotrocha</taxon>
        <taxon>Ploima</taxon>
        <taxon>Brachionidae</taxon>
        <taxon>Brachionus</taxon>
    </lineage>
</organism>
<dbReference type="Proteomes" id="UP000276133">
    <property type="component" value="Unassembled WGS sequence"/>
</dbReference>
<keyword evidence="1" id="KW-0812">Transmembrane</keyword>
<evidence type="ECO:0000256" key="1">
    <source>
        <dbReference type="SAM" id="Phobius"/>
    </source>
</evidence>
<protein>
    <submittedName>
        <fullName evidence="2">Uncharacterized protein</fullName>
    </submittedName>
</protein>
<proteinExistence type="predicted"/>
<keyword evidence="1" id="KW-1133">Transmembrane helix</keyword>
<dbReference type="EMBL" id="REGN01013545">
    <property type="protein sequence ID" value="RMZ93799.1"/>
    <property type="molecule type" value="Genomic_DNA"/>
</dbReference>